<dbReference type="Proteomes" id="UP000179023">
    <property type="component" value="Unassembled WGS sequence"/>
</dbReference>
<dbReference type="EMBL" id="MHQI01000017">
    <property type="protein sequence ID" value="OHA00379.1"/>
    <property type="molecule type" value="Genomic_DNA"/>
</dbReference>
<feature type="binding site" evidence="6">
    <location>
        <position position="204"/>
    </location>
    <ligand>
        <name>substrate</name>
    </ligand>
</feature>
<dbReference type="GO" id="GO:0006508">
    <property type="term" value="P:proteolysis"/>
    <property type="evidence" value="ECO:0007669"/>
    <property type="project" value="UniProtKB-KW"/>
</dbReference>
<evidence type="ECO:0000256" key="3">
    <source>
        <dbReference type="ARBA" id="ARBA00022670"/>
    </source>
</evidence>
<dbReference type="NCBIfam" id="TIGR00500">
    <property type="entry name" value="met_pdase_I"/>
    <property type="match status" value="1"/>
</dbReference>
<evidence type="ECO:0000313" key="9">
    <source>
        <dbReference type="EMBL" id="OHA00379.1"/>
    </source>
</evidence>
<accession>A0A1G2KPL8</accession>
<dbReference type="PRINTS" id="PR00599">
    <property type="entry name" value="MAPEPTIDASE"/>
</dbReference>
<dbReference type="Gene3D" id="3.90.230.10">
    <property type="entry name" value="Creatinase/methionine aminopeptidase superfamily"/>
    <property type="match status" value="1"/>
</dbReference>
<dbReference type="GO" id="GO:0004239">
    <property type="term" value="F:initiator methionyl aminopeptidase activity"/>
    <property type="evidence" value="ECO:0007669"/>
    <property type="project" value="UniProtKB-UniRule"/>
</dbReference>
<dbReference type="STRING" id="1802270.A3C07_03515"/>
<dbReference type="HAMAP" id="MF_01974">
    <property type="entry name" value="MetAP_1"/>
    <property type="match status" value="1"/>
</dbReference>
<evidence type="ECO:0000259" key="8">
    <source>
        <dbReference type="Pfam" id="PF00557"/>
    </source>
</evidence>
<gene>
    <name evidence="6" type="primary">map</name>
    <name evidence="9" type="ORF">A3C07_03515</name>
</gene>
<dbReference type="CDD" id="cd01086">
    <property type="entry name" value="MetAP1"/>
    <property type="match status" value="1"/>
</dbReference>
<feature type="binding site" evidence="6">
    <location>
        <position position="134"/>
    </location>
    <ligand>
        <name>a divalent metal cation</name>
        <dbReference type="ChEBI" id="CHEBI:60240"/>
        <label>1</label>
    </ligand>
</feature>
<dbReference type="InterPro" id="IPR000994">
    <property type="entry name" value="Pept_M24"/>
</dbReference>
<evidence type="ECO:0000313" key="10">
    <source>
        <dbReference type="Proteomes" id="UP000179023"/>
    </source>
</evidence>
<dbReference type="InterPro" id="IPR001714">
    <property type="entry name" value="Pept_M24_MAP"/>
</dbReference>
<keyword evidence="5 6" id="KW-0378">Hydrolase</keyword>
<evidence type="ECO:0000256" key="6">
    <source>
        <dbReference type="HAMAP-Rule" id="MF_01974"/>
    </source>
</evidence>
<proteinExistence type="inferred from homology"/>
<dbReference type="GO" id="GO:0005829">
    <property type="term" value="C:cytosol"/>
    <property type="evidence" value="ECO:0007669"/>
    <property type="project" value="TreeGrafter"/>
</dbReference>
<feature type="domain" description="Peptidase M24" evidence="8">
    <location>
        <begin position="121"/>
        <end position="267"/>
    </location>
</feature>
<keyword evidence="2 6" id="KW-0031">Aminopeptidase</keyword>
<dbReference type="PANTHER" id="PTHR43330:SF27">
    <property type="entry name" value="METHIONINE AMINOPEPTIDASE"/>
    <property type="match status" value="1"/>
</dbReference>
<comment type="catalytic activity">
    <reaction evidence="6 7">
        <text>Release of N-terminal amino acids, preferentially methionine, from peptides and arylamides.</text>
        <dbReference type="EC" id="3.4.11.18"/>
    </reaction>
</comment>
<feature type="binding site" evidence="6">
    <location>
        <position position="197"/>
    </location>
    <ligand>
        <name>a divalent metal cation</name>
        <dbReference type="ChEBI" id="CHEBI:60240"/>
        <label>2</label>
        <note>catalytic</note>
    </ligand>
</feature>
<dbReference type="AlphaFoldDB" id="A0A1G2KPL8"/>
<dbReference type="GO" id="GO:0046872">
    <property type="term" value="F:metal ion binding"/>
    <property type="evidence" value="ECO:0007669"/>
    <property type="project" value="UniProtKB-UniRule"/>
</dbReference>
<feature type="binding site" evidence="6">
    <location>
        <position position="261"/>
    </location>
    <ligand>
        <name>a divalent metal cation</name>
        <dbReference type="ChEBI" id="CHEBI:60240"/>
        <label>2</label>
        <note>catalytic</note>
    </ligand>
</feature>
<feature type="binding site" evidence="6">
    <location>
        <position position="134"/>
    </location>
    <ligand>
        <name>a divalent metal cation</name>
        <dbReference type="ChEBI" id="CHEBI:60240"/>
        <label>2</label>
        <note>catalytic</note>
    </ligand>
</feature>
<dbReference type="PANTHER" id="PTHR43330">
    <property type="entry name" value="METHIONINE AMINOPEPTIDASE"/>
    <property type="match status" value="1"/>
</dbReference>
<feature type="binding site" evidence="6">
    <location>
        <position position="261"/>
    </location>
    <ligand>
        <name>a divalent metal cation</name>
        <dbReference type="ChEBI" id="CHEBI:60240"/>
        <label>1</label>
    </ligand>
</feature>
<comment type="caution">
    <text evidence="9">The sequence shown here is derived from an EMBL/GenBank/DDBJ whole genome shotgun (WGS) entry which is preliminary data.</text>
</comment>
<feature type="binding site" evidence="6">
    <location>
        <position position="83"/>
    </location>
    <ligand>
        <name>substrate</name>
    </ligand>
</feature>
<comment type="subunit">
    <text evidence="6">Monomer.</text>
</comment>
<keyword evidence="4 6" id="KW-0479">Metal-binding</keyword>
<protein>
    <recommendedName>
        <fullName evidence="6 7">Methionine aminopeptidase</fullName>
        <shortName evidence="6">MAP</shortName>
        <shortName evidence="6">MetAP</shortName>
        <ecNumber evidence="6 7">3.4.11.18</ecNumber>
    </recommendedName>
    <alternativeName>
        <fullName evidence="6">Peptidase M</fullName>
    </alternativeName>
</protein>
<keyword evidence="3 6" id="KW-0645">Protease</keyword>
<evidence type="ECO:0000256" key="1">
    <source>
        <dbReference type="ARBA" id="ARBA00002521"/>
    </source>
</evidence>
<dbReference type="GO" id="GO:0070006">
    <property type="term" value="F:metalloaminopeptidase activity"/>
    <property type="evidence" value="ECO:0007669"/>
    <property type="project" value="UniProtKB-UniRule"/>
</dbReference>
<comment type="cofactor">
    <cofactor evidence="6">
        <name>Co(2+)</name>
        <dbReference type="ChEBI" id="CHEBI:48828"/>
    </cofactor>
    <cofactor evidence="6">
        <name>Zn(2+)</name>
        <dbReference type="ChEBI" id="CHEBI:29105"/>
    </cofactor>
    <cofactor evidence="6">
        <name>Mn(2+)</name>
        <dbReference type="ChEBI" id="CHEBI:29035"/>
    </cofactor>
    <cofactor evidence="6">
        <name>Fe(2+)</name>
        <dbReference type="ChEBI" id="CHEBI:29033"/>
    </cofactor>
    <text evidence="6">Binds 2 divalent metal cations per subunit. Has a high-affinity and a low affinity metal-binding site. The true nature of the physiological cofactor is under debate. The enzyme is active with cobalt, zinc, manganese or divalent iron ions. Most likely, methionine aminopeptidases function as mononuclear Fe(2+)-metalloproteases under physiological conditions, and the catalytically relevant metal-binding site has been assigned to the histidine-containing high-affinity site.</text>
</comment>
<feature type="binding site" evidence="6">
    <location>
        <position position="230"/>
    </location>
    <ligand>
        <name>a divalent metal cation</name>
        <dbReference type="ChEBI" id="CHEBI:60240"/>
        <label>2</label>
        <note>catalytic</note>
    </ligand>
</feature>
<sequence>MISIKTKEEIIVLREGGRRLAQILQKVVDAAKPGVSTFDLDGLAEGLIFESGGTPAFKGYRLDGVKTPYPGSLCVSINDEVVHGIPRQDLILKAGDIVGLDIGMAWPSSAKATEGKPSDQLLNVKGQMSGLYTDMAVTIGIGKVSPEAERIIRATKEALEIGIQSVRPGARVGDVSHAIQKHLEKYRLGIIRDLAGHGVGYKLHEEPLIPNYGKKGIGPELIEGMVLAIEPMATLGDWRITLDEDGWTFRTQDSSLAAHFEHTVAVSNEGAEILTV</sequence>
<evidence type="ECO:0000256" key="7">
    <source>
        <dbReference type="RuleBase" id="RU003653"/>
    </source>
</evidence>
<feature type="binding site" evidence="6">
    <location>
        <position position="101"/>
    </location>
    <ligand>
        <name>a divalent metal cation</name>
        <dbReference type="ChEBI" id="CHEBI:60240"/>
        <label>1</label>
    </ligand>
</feature>
<dbReference type="EC" id="3.4.11.18" evidence="6 7"/>
<dbReference type="Pfam" id="PF00557">
    <property type="entry name" value="Peptidase_M24"/>
    <property type="match status" value="2"/>
</dbReference>
<name>A0A1G2KPL8_9BACT</name>
<dbReference type="InterPro" id="IPR036005">
    <property type="entry name" value="Creatinase/aminopeptidase-like"/>
</dbReference>
<organism evidence="9 10">
    <name type="scientific">Candidatus Sungbacteria bacterium RIFCSPHIGHO2_02_FULL_47_11</name>
    <dbReference type="NCBI Taxonomy" id="1802270"/>
    <lineage>
        <taxon>Bacteria</taxon>
        <taxon>Candidatus Sungiibacteriota</taxon>
    </lineage>
</organism>
<comment type="function">
    <text evidence="1 6">Removes the N-terminal methionine from nascent proteins. The N-terminal methionine is often cleaved when the second residue in the primary sequence is small and uncharged (Met-Ala-, Cys, Gly, Pro, Ser, Thr, or Val). Requires deformylation of the N(alpha)-formylated initiator methionine before it can be hydrolyzed.</text>
</comment>
<feature type="domain" description="Peptidase M24" evidence="8">
    <location>
        <begin position="13"/>
        <end position="106"/>
    </location>
</feature>
<evidence type="ECO:0000256" key="4">
    <source>
        <dbReference type="ARBA" id="ARBA00022723"/>
    </source>
</evidence>
<comment type="similarity">
    <text evidence="6">Belongs to the peptidase M24A family. Methionine aminopeptidase type 1 subfamily.</text>
</comment>
<dbReference type="SUPFAM" id="SSF55920">
    <property type="entry name" value="Creatinase/aminopeptidase"/>
    <property type="match status" value="1"/>
</dbReference>
<reference evidence="9 10" key="1">
    <citation type="journal article" date="2016" name="Nat. Commun.">
        <title>Thousands of microbial genomes shed light on interconnected biogeochemical processes in an aquifer system.</title>
        <authorList>
            <person name="Anantharaman K."/>
            <person name="Brown C.T."/>
            <person name="Hug L.A."/>
            <person name="Sharon I."/>
            <person name="Castelle C.J."/>
            <person name="Probst A.J."/>
            <person name="Thomas B.C."/>
            <person name="Singh A."/>
            <person name="Wilkins M.J."/>
            <person name="Karaoz U."/>
            <person name="Brodie E.L."/>
            <person name="Williams K.H."/>
            <person name="Hubbard S.S."/>
            <person name="Banfield J.F."/>
        </authorList>
    </citation>
    <scope>NUCLEOTIDE SEQUENCE [LARGE SCALE GENOMIC DNA]</scope>
</reference>
<evidence type="ECO:0000256" key="2">
    <source>
        <dbReference type="ARBA" id="ARBA00022438"/>
    </source>
</evidence>
<evidence type="ECO:0000256" key="5">
    <source>
        <dbReference type="ARBA" id="ARBA00022801"/>
    </source>
</evidence>
<dbReference type="InterPro" id="IPR002467">
    <property type="entry name" value="Pept_M24A_MAP1"/>
</dbReference>